<name>A0ABP0CWA2_9PEZI</name>
<evidence type="ECO:0000313" key="1">
    <source>
        <dbReference type="EMBL" id="CAK7235311.1"/>
    </source>
</evidence>
<protein>
    <recommendedName>
        <fullName evidence="3">HNH nuclease domain-containing protein</fullName>
    </recommendedName>
</protein>
<gene>
    <name evidence="1" type="ORF">SEUCBS140593_009242</name>
</gene>
<evidence type="ECO:0000313" key="2">
    <source>
        <dbReference type="Proteomes" id="UP001642482"/>
    </source>
</evidence>
<sequence length="364" mass="41333">MASGSGAPHFQELYERAEIAKSLLKYVSNRNHGIVRRTKGFTAAECAILATTPLAKLKKLGEYLDESRAFYSVMKGSLRMVASFIHAPDTGDMINYQAHPRRAEEAEVCKCLQRDNNKCILTGAPGAKAFPIVTIFNHADEHLHSTLLKSQFTILPTSTRRHFLDDTRRYNNYAWNMLSLSPAMHNLWKKGYFGLRFVKLETITKLHKNGRSTVQGVVHIEFHWLPLHHSADSTNNSDRAMWNDIVPVDKFLGWLEQWDTRPRHDPSPLEYAGVEEDKELDGFIDVPRPVDKELDGFVDIDGPVKDPRVMSGTIFTVTLPSYDEARKMAGMLNCQWVCQKVASMCGGVGNVDFYRGCEWERISR</sequence>
<dbReference type="EMBL" id="CAWUHD010000146">
    <property type="protein sequence ID" value="CAK7235311.1"/>
    <property type="molecule type" value="Genomic_DNA"/>
</dbReference>
<evidence type="ECO:0008006" key="3">
    <source>
        <dbReference type="Google" id="ProtNLM"/>
    </source>
</evidence>
<comment type="caution">
    <text evidence="1">The sequence shown here is derived from an EMBL/GenBank/DDBJ whole genome shotgun (WGS) entry which is preliminary data.</text>
</comment>
<accession>A0ABP0CWA2</accession>
<keyword evidence="2" id="KW-1185">Reference proteome</keyword>
<organism evidence="1 2">
    <name type="scientific">Sporothrix eucalyptigena</name>
    <dbReference type="NCBI Taxonomy" id="1812306"/>
    <lineage>
        <taxon>Eukaryota</taxon>
        <taxon>Fungi</taxon>
        <taxon>Dikarya</taxon>
        <taxon>Ascomycota</taxon>
        <taxon>Pezizomycotina</taxon>
        <taxon>Sordariomycetes</taxon>
        <taxon>Sordariomycetidae</taxon>
        <taxon>Ophiostomatales</taxon>
        <taxon>Ophiostomataceae</taxon>
        <taxon>Sporothrix</taxon>
    </lineage>
</organism>
<reference evidence="1 2" key="1">
    <citation type="submission" date="2024-01" db="EMBL/GenBank/DDBJ databases">
        <authorList>
            <person name="Allen C."/>
            <person name="Tagirdzhanova G."/>
        </authorList>
    </citation>
    <scope>NUCLEOTIDE SEQUENCE [LARGE SCALE GENOMIC DNA]</scope>
</reference>
<dbReference type="Proteomes" id="UP001642482">
    <property type="component" value="Unassembled WGS sequence"/>
</dbReference>
<proteinExistence type="predicted"/>